<evidence type="ECO:0000313" key="1">
    <source>
        <dbReference type="EMBL" id="MFC5542331.1"/>
    </source>
</evidence>
<comment type="caution">
    <text evidence="1">The sequence shown here is derived from an EMBL/GenBank/DDBJ whole genome shotgun (WGS) entry which is preliminary data.</text>
</comment>
<name>A0ABW0RDE9_9BACL</name>
<dbReference type="RefSeq" id="WP_390309739.1">
    <property type="nucleotide sequence ID" value="NZ_JBHSNQ010000145.1"/>
</dbReference>
<dbReference type="EMBL" id="JBHSNQ010000145">
    <property type="protein sequence ID" value="MFC5542331.1"/>
    <property type="molecule type" value="Genomic_DNA"/>
</dbReference>
<reference evidence="2" key="1">
    <citation type="journal article" date="2019" name="Int. J. Syst. Evol. Microbiol.">
        <title>The Global Catalogue of Microorganisms (GCM) 10K type strain sequencing project: providing services to taxonomists for standard genome sequencing and annotation.</title>
        <authorList>
            <consortium name="The Broad Institute Genomics Platform"/>
            <consortium name="The Broad Institute Genome Sequencing Center for Infectious Disease"/>
            <person name="Wu L."/>
            <person name="Ma J."/>
        </authorList>
    </citation>
    <scope>NUCLEOTIDE SEQUENCE [LARGE SCALE GENOMIC DNA]</scope>
    <source>
        <strain evidence="2">CCUG 56331</strain>
    </source>
</reference>
<proteinExistence type="predicted"/>
<accession>A0ABW0RDE9</accession>
<dbReference type="Proteomes" id="UP001595978">
    <property type="component" value="Unassembled WGS sequence"/>
</dbReference>
<sequence length="170" mass="19214">MKIDNKPCFLQILSTLYIVNESLGQCHSIFGFINGRSVFGNTGVFGLANFLMGLGHLCPDSAGMLILRRLKFSFGGFSLGFGGFLHQHGGFVPKFGGFPSFMKPQSFVWRIFLELWRISSSAWRICSQIRRFSFFYEASIFRLADFSWILADFFISMADLFPDSADSLLL</sequence>
<keyword evidence="2" id="KW-1185">Reference proteome</keyword>
<protein>
    <submittedName>
        <fullName evidence="1">Uncharacterized protein</fullName>
    </submittedName>
</protein>
<gene>
    <name evidence="1" type="ORF">ACFPOH_11435</name>
</gene>
<evidence type="ECO:0000313" key="2">
    <source>
        <dbReference type="Proteomes" id="UP001595978"/>
    </source>
</evidence>
<organism evidence="1 2">
    <name type="scientific">Ureibacillus suwonensis</name>
    <dbReference type="NCBI Taxonomy" id="313007"/>
    <lineage>
        <taxon>Bacteria</taxon>
        <taxon>Bacillati</taxon>
        <taxon>Bacillota</taxon>
        <taxon>Bacilli</taxon>
        <taxon>Bacillales</taxon>
        <taxon>Caryophanaceae</taxon>
        <taxon>Ureibacillus</taxon>
    </lineage>
</organism>